<evidence type="ECO:0000313" key="3">
    <source>
        <dbReference type="Proteomes" id="UP000636938"/>
    </source>
</evidence>
<keyword evidence="1" id="KW-0812">Transmembrane</keyword>
<reference evidence="2 3" key="1">
    <citation type="submission" date="2020-08" db="EMBL/GenBank/DDBJ databases">
        <title>A Genomic Blueprint of the Chicken Gut Microbiome.</title>
        <authorList>
            <person name="Gilroy R."/>
            <person name="Ravi A."/>
            <person name="Getino M."/>
            <person name="Pursley I."/>
            <person name="Horton D.L."/>
            <person name="Alikhan N.-F."/>
            <person name="Baker D."/>
            <person name="Gharbi K."/>
            <person name="Hall N."/>
            <person name="Watson M."/>
            <person name="Adriaenssens E.M."/>
            <person name="Foster-Nyarko E."/>
            <person name="Jarju S."/>
            <person name="Secka A."/>
            <person name="Antonio M."/>
            <person name="Oren A."/>
            <person name="Chaudhuri R."/>
            <person name="La Ragione R.M."/>
            <person name="Hildebrand F."/>
            <person name="Pallen M.J."/>
        </authorList>
    </citation>
    <scope>NUCLEOTIDE SEQUENCE [LARGE SCALE GENOMIC DNA]</scope>
    <source>
        <strain evidence="2 3">Sa5BUN4</strain>
    </source>
</reference>
<gene>
    <name evidence="2" type="ORF">H9654_01940</name>
</gene>
<dbReference type="Pfam" id="PF10027">
    <property type="entry name" value="DUF2269"/>
    <property type="match status" value="1"/>
</dbReference>
<protein>
    <submittedName>
        <fullName evidence="2">DUF2269 family protein</fullName>
    </submittedName>
</protein>
<proteinExistence type="predicted"/>
<dbReference type="AlphaFoldDB" id="A0A8X8FT39"/>
<evidence type="ECO:0000313" key="2">
    <source>
        <dbReference type="EMBL" id="MBD7952953.1"/>
    </source>
</evidence>
<comment type="caution">
    <text evidence="2">The sequence shown here is derived from an EMBL/GenBank/DDBJ whole genome shotgun (WGS) entry which is preliminary data.</text>
</comment>
<keyword evidence="1" id="KW-0472">Membrane</keyword>
<organism evidence="2 3">
    <name type="scientific">Stenotrophomonas lacuserhaii</name>
    <dbReference type="NCBI Taxonomy" id="2760084"/>
    <lineage>
        <taxon>Bacteria</taxon>
        <taxon>Pseudomonadati</taxon>
        <taxon>Pseudomonadota</taxon>
        <taxon>Gammaproteobacteria</taxon>
        <taxon>Lysobacterales</taxon>
        <taxon>Lysobacteraceae</taxon>
        <taxon>Stenotrophomonas</taxon>
    </lineage>
</organism>
<dbReference type="Proteomes" id="UP000636938">
    <property type="component" value="Unassembled WGS sequence"/>
</dbReference>
<dbReference type="RefSeq" id="WP_191768576.1">
    <property type="nucleotide sequence ID" value="NZ_JACSQS010000001.1"/>
</dbReference>
<keyword evidence="1" id="KW-1133">Transmembrane helix</keyword>
<evidence type="ECO:0000256" key="1">
    <source>
        <dbReference type="SAM" id="Phobius"/>
    </source>
</evidence>
<keyword evidence="3" id="KW-1185">Reference proteome</keyword>
<feature type="transmembrane region" description="Helical" evidence="1">
    <location>
        <begin position="6"/>
        <end position="25"/>
    </location>
</feature>
<accession>A0A8X8FT39</accession>
<name>A0A8X8FT39_9GAMM</name>
<sequence length="44" mass="5112">MRLYWAITLFVIAALCWLPVVWLRIRLRGLARIAASRGQPLPLH</sequence>
<dbReference type="InterPro" id="IPR018729">
    <property type="entry name" value="DUF2269_transmembrane"/>
</dbReference>
<dbReference type="EMBL" id="JACSQS010000001">
    <property type="protein sequence ID" value="MBD7952953.1"/>
    <property type="molecule type" value="Genomic_DNA"/>
</dbReference>